<keyword evidence="2" id="KW-1185">Reference proteome</keyword>
<dbReference type="AlphaFoldDB" id="A0A195BZ32"/>
<proteinExistence type="predicted"/>
<evidence type="ECO:0000313" key="2">
    <source>
        <dbReference type="Proteomes" id="UP000078540"/>
    </source>
</evidence>
<evidence type="ECO:0000313" key="1">
    <source>
        <dbReference type="EMBL" id="KYM93186.1"/>
    </source>
</evidence>
<dbReference type="Proteomes" id="UP000078540">
    <property type="component" value="Unassembled WGS sequence"/>
</dbReference>
<gene>
    <name evidence="1" type="ORF">ALC53_00122</name>
</gene>
<dbReference type="EMBL" id="KQ976394">
    <property type="protein sequence ID" value="KYM93186.1"/>
    <property type="molecule type" value="Genomic_DNA"/>
</dbReference>
<accession>A0A195BZ32</accession>
<name>A0A195BZ32_9HYME</name>
<protein>
    <submittedName>
        <fullName evidence="1">Uncharacterized protein</fullName>
    </submittedName>
</protein>
<reference evidence="1 2" key="1">
    <citation type="submission" date="2015-09" db="EMBL/GenBank/DDBJ databases">
        <title>Atta colombica WGS genome.</title>
        <authorList>
            <person name="Nygaard S."/>
            <person name="Hu H."/>
            <person name="Boomsma J."/>
            <person name="Zhang G."/>
        </authorList>
    </citation>
    <scope>NUCLEOTIDE SEQUENCE [LARGE SCALE GENOMIC DNA]</scope>
    <source>
        <strain evidence="1">Treedump-2</strain>
        <tissue evidence="1">Whole body</tissue>
    </source>
</reference>
<sequence length="186" mass="20658">MFLRYSFAILESLDNHYARHSIICEAFLTWKLARIVSHRNLFDLGSIPVLGSSIRITLGPLTIAIAKLSFLLVPPEHSWLCLSACSKLGCHMKKELNYNATMNIERIAPVDFAPWNTANRGIAFQMLSYSNILPLSVVLGTITHLPKSFCHVGVNVMTANLHPALRRCLLGDDDLHCRGLAGTVMT</sequence>
<organism evidence="1 2">
    <name type="scientific">Atta colombica</name>
    <dbReference type="NCBI Taxonomy" id="520822"/>
    <lineage>
        <taxon>Eukaryota</taxon>
        <taxon>Metazoa</taxon>
        <taxon>Ecdysozoa</taxon>
        <taxon>Arthropoda</taxon>
        <taxon>Hexapoda</taxon>
        <taxon>Insecta</taxon>
        <taxon>Pterygota</taxon>
        <taxon>Neoptera</taxon>
        <taxon>Endopterygota</taxon>
        <taxon>Hymenoptera</taxon>
        <taxon>Apocrita</taxon>
        <taxon>Aculeata</taxon>
        <taxon>Formicoidea</taxon>
        <taxon>Formicidae</taxon>
        <taxon>Myrmicinae</taxon>
        <taxon>Atta</taxon>
    </lineage>
</organism>